<feature type="binding site" evidence="4">
    <location>
        <begin position="221"/>
        <end position="223"/>
    </location>
    <ligand>
        <name>substrate</name>
    </ligand>
</feature>
<comment type="pathway">
    <text evidence="4">Amino-acid biosynthesis; L-methionine biosynthesis via salvage pathway; S-methyl-5-thio-alpha-D-ribose 1-phosphate from S-methyl-5'-thioadenosine (phosphorylase route): step 1/1.</text>
</comment>
<protein>
    <recommendedName>
        <fullName evidence="4">S-methyl-5'-thioadenosine phosphorylase</fullName>
        <ecNumber evidence="4">2.4.2.28</ecNumber>
    </recommendedName>
    <alternativeName>
        <fullName evidence="4">5'-methylthioadenosine phosphorylase</fullName>
        <shortName evidence="4">MTA phosphorylase</shortName>
        <shortName evidence="4">MTAP</shortName>
        <shortName evidence="4">MTAPase</shortName>
    </alternativeName>
</protein>
<evidence type="ECO:0000313" key="6">
    <source>
        <dbReference type="EMBL" id="KAK2191492.1"/>
    </source>
</evidence>
<dbReference type="EMBL" id="JAODUO010000052">
    <property type="protein sequence ID" value="KAK2191492.1"/>
    <property type="molecule type" value="Genomic_DNA"/>
</dbReference>
<feature type="site" description="Important for substrate specificity" evidence="4">
    <location>
        <position position="236"/>
    </location>
</feature>
<dbReference type="PANTHER" id="PTHR42679">
    <property type="entry name" value="S-METHYL-5'-THIOADENOSINE PHOSPHORYLASE"/>
    <property type="match status" value="1"/>
</dbReference>
<evidence type="ECO:0000259" key="5">
    <source>
        <dbReference type="Pfam" id="PF01048"/>
    </source>
</evidence>
<feature type="site" description="Important for substrate specificity" evidence="4">
    <location>
        <position position="179"/>
    </location>
</feature>
<feature type="binding site" evidence="4">
    <location>
        <begin position="61"/>
        <end position="62"/>
    </location>
    <ligand>
        <name>phosphate</name>
        <dbReference type="ChEBI" id="CHEBI:43474"/>
    </ligand>
</feature>
<feature type="domain" description="Nucleoside phosphorylase" evidence="5">
    <location>
        <begin position="12"/>
        <end position="258"/>
    </location>
</feature>
<name>A0AAD9PBE6_RIDPI</name>
<dbReference type="PROSITE" id="PS01240">
    <property type="entry name" value="PNP_MTAP_2"/>
    <property type="match status" value="1"/>
</dbReference>
<evidence type="ECO:0000256" key="1">
    <source>
        <dbReference type="ARBA" id="ARBA00022676"/>
    </source>
</evidence>
<dbReference type="GO" id="GO:0005634">
    <property type="term" value="C:nucleus"/>
    <property type="evidence" value="ECO:0007669"/>
    <property type="project" value="UniProtKB-SubCell"/>
</dbReference>
<gene>
    <name evidence="6" type="ORF">NP493_49g02043</name>
</gene>
<proteinExistence type="inferred from homology"/>
<evidence type="ECO:0000256" key="3">
    <source>
        <dbReference type="ARBA" id="ARBA00022726"/>
    </source>
</evidence>
<keyword evidence="7" id="KW-1185">Reference proteome</keyword>
<keyword evidence="4" id="KW-0539">Nucleus</keyword>
<keyword evidence="3 4" id="KW-0660">Purine salvage</keyword>
<dbReference type="Proteomes" id="UP001209878">
    <property type="component" value="Unassembled WGS sequence"/>
</dbReference>
<dbReference type="SUPFAM" id="SSF53167">
    <property type="entry name" value="Purine and uridine phosphorylases"/>
    <property type="match status" value="1"/>
</dbReference>
<evidence type="ECO:0000256" key="2">
    <source>
        <dbReference type="ARBA" id="ARBA00022679"/>
    </source>
</evidence>
<dbReference type="InterPro" id="IPR018099">
    <property type="entry name" value="Purine_phosphorylase-2_CS"/>
</dbReference>
<feature type="binding site" evidence="4">
    <location>
        <position position="198"/>
    </location>
    <ligand>
        <name>phosphate</name>
        <dbReference type="ChEBI" id="CHEBI:43474"/>
    </ligand>
</feature>
<dbReference type="InterPro" id="IPR010044">
    <property type="entry name" value="MTAP"/>
</dbReference>
<dbReference type="FunFam" id="3.40.50.1580:FF:000012">
    <property type="entry name" value="Probable 6-oxopurine nucleoside phosphorylase"/>
    <property type="match status" value="1"/>
</dbReference>
<dbReference type="Gene3D" id="3.40.50.1580">
    <property type="entry name" value="Nucleoside phosphorylase domain"/>
    <property type="match status" value="1"/>
</dbReference>
<comment type="similarity">
    <text evidence="4">Belongs to the PNP/MTAP phosphorylase family. MTAP subfamily.</text>
</comment>
<dbReference type="GO" id="GO:0019509">
    <property type="term" value="P:L-methionine salvage from methylthioadenosine"/>
    <property type="evidence" value="ECO:0007669"/>
    <property type="project" value="UniProtKB-UniRule"/>
</dbReference>
<dbReference type="AlphaFoldDB" id="A0AAD9PBE6"/>
<accession>A0AAD9PBE6</accession>
<sequence length="293" mass="32331">MSGPESSSRPVKIGIIGGTGLDDADIMEQRVEKVVYTPYGKPSDALVAGKIKGVDCILLARHGRNHSINPSNVNYQANIWALKQEGCTHILVTTACGSLQEHFQPGDIVILDQFIDRTNGRATTFYDGSPNAPPGVCHIPMHTPFCPHTREILIETAKDLGIRHHPTGTNITIEGPRFSTKAESKLWKSWGADIINMTTVPEVVLAKESGLCYAALALVTDYDSWRYDDAAQHVSVDIVLATFRENAQRAKTLLLHAIPIIAKREWSQILQDNMKTVEYSFQDQARCSVLPTK</sequence>
<dbReference type="HAMAP" id="MF_01963">
    <property type="entry name" value="MTAP"/>
    <property type="match status" value="1"/>
</dbReference>
<dbReference type="Pfam" id="PF01048">
    <property type="entry name" value="PNP_UDP_1"/>
    <property type="match status" value="1"/>
</dbReference>
<comment type="function">
    <text evidence="4">Catalyzes the reversible phosphorylation of S-methyl-5'-thioadenosine (MTA) to adenine and 5-methylthioribose-1-phosphate. Involved in the breakdown of MTA, a major by-product of polyamine biosynthesis. Responsible for the first step in the methionine salvage pathway after MTA has been generated from S-adenosylmethionine. Has broad substrate specificity with 6-aminopurine nucleosides as preferred substrates.</text>
</comment>
<comment type="caution">
    <text evidence="6">The sequence shown here is derived from an EMBL/GenBank/DDBJ whole genome shotgun (WGS) entry which is preliminary data.</text>
</comment>
<comment type="subunit">
    <text evidence="4">Homotrimer.</text>
</comment>
<evidence type="ECO:0000256" key="4">
    <source>
        <dbReference type="HAMAP-Rule" id="MF_03155"/>
    </source>
</evidence>
<feature type="binding site" evidence="4">
    <location>
        <position position="19"/>
    </location>
    <ligand>
        <name>phosphate</name>
        <dbReference type="ChEBI" id="CHEBI:43474"/>
    </ligand>
</feature>
<feature type="binding site" evidence="4">
    <location>
        <begin position="94"/>
        <end position="95"/>
    </location>
    <ligand>
        <name>phosphate</name>
        <dbReference type="ChEBI" id="CHEBI:43474"/>
    </ligand>
</feature>
<dbReference type="GO" id="GO:0006166">
    <property type="term" value="P:purine ribonucleoside salvage"/>
    <property type="evidence" value="ECO:0007669"/>
    <property type="project" value="UniProtKB-KW"/>
</dbReference>
<dbReference type="CDD" id="cd09010">
    <property type="entry name" value="MTAP_SsMTAPII_like_MTIP"/>
    <property type="match status" value="1"/>
</dbReference>
<dbReference type="GO" id="GO:0017061">
    <property type="term" value="F:S-methyl-5-thioadenosine phosphorylase activity"/>
    <property type="evidence" value="ECO:0007669"/>
    <property type="project" value="UniProtKB-UniRule"/>
</dbReference>
<dbReference type="EC" id="2.4.2.28" evidence="4"/>
<dbReference type="InterPro" id="IPR035994">
    <property type="entry name" value="Nucleoside_phosphorylase_sf"/>
</dbReference>
<keyword evidence="1 4" id="KW-0328">Glycosyltransferase</keyword>
<keyword evidence="4" id="KW-0963">Cytoplasm</keyword>
<dbReference type="GO" id="GO:0005829">
    <property type="term" value="C:cytosol"/>
    <property type="evidence" value="ECO:0007669"/>
    <property type="project" value="TreeGrafter"/>
</dbReference>
<feature type="binding site" evidence="4">
    <location>
        <position position="197"/>
    </location>
    <ligand>
        <name>substrate</name>
    </ligand>
</feature>
<dbReference type="NCBIfam" id="TIGR01694">
    <property type="entry name" value="MTAP"/>
    <property type="match status" value="1"/>
</dbReference>
<organism evidence="6 7">
    <name type="scientific">Ridgeia piscesae</name>
    <name type="common">Tubeworm</name>
    <dbReference type="NCBI Taxonomy" id="27915"/>
    <lineage>
        <taxon>Eukaryota</taxon>
        <taxon>Metazoa</taxon>
        <taxon>Spiralia</taxon>
        <taxon>Lophotrochozoa</taxon>
        <taxon>Annelida</taxon>
        <taxon>Polychaeta</taxon>
        <taxon>Sedentaria</taxon>
        <taxon>Canalipalpata</taxon>
        <taxon>Sabellida</taxon>
        <taxon>Siboglinidae</taxon>
        <taxon>Ridgeia</taxon>
    </lineage>
</organism>
<dbReference type="InterPro" id="IPR000845">
    <property type="entry name" value="Nucleoside_phosphorylase_d"/>
</dbReference>
<keyword evidence="2 4" id="KW-0808">Transferase</keyword>
<evidence type="ECO:0000313" key="7">
    <source>
        <dbReference type="Proteomes" id="UP001209878"/>
    </source>
</evidence>
<dbReference type="PANTHER" id="PTHR42679:SF2">
    <property type="entry name" value="S-METHYL-5'-THIOADENOSINE PHOSPHORYLASE"/>
    <property type="match status" value="1"/>
</dbReference>
<reference evidence="6" key="1">
    <citation type="journal article" date="2023" name="Mol. Biol. Evol.">
        <title>Third-Generation Sequencing Reveals the Adaptive Role of the Epigenome in Three Deep-Sea Polychaetes.</title>
        <authorList>
            <person name="Perez M."/>
            <person name="Aroh O."/>
            <person name="Sun Y."/>
            <person name="Lan Y."/>
            <person name="Juniper S.K."/>
            <person name="Young C.R."/>
            <person name="Angers B."/>
            <person name="Qian P.Y."/>
        </authorList>
    </citation>
    <scope>NUCLEOTIDE SEQUENCE</scope>
    <source>
        <strain evidence="6">R07B-5</strain>
    </source>
</reference>
<comment type="subcellular location">
    <subcellularLocation>
        <location evidence="4">Cytoplasm</location>
    </subcellularLocation>
    <subcellularLocation>
        <location evidence="4">Nucleus</location>
    </subcellularLocation>
</comment>
<comment type="catalytic activity">
    <reaction evidence="4">
        <text>S-methyl-5'-thioadenosine + phosphate = 5-(methylsulfanyl)-alpha-D-ribose 1-phosphate + adenine</text>
        <dbReference type="Rhea" id="RHEA:11852"/>
        <dbReference type="ChEBI" id="CHEBI:16708"/>
        <dbReference type="ChEBI" id="CHEBI:17509"/>
        <dbReference type="ChEBI" id="CHEBI:43474"/>
        <dbReference type="ChEBI" id="CHEBI:58533"/>
        <dbReference type="EC" id="2.4.2.28"/>
    </reaction>
</comment>